<dbReference type="Proteomes" id="UP000183410">
    <property type="component" value="Unassembled WGS sequence"/>
</dbReference>
<reference evidence="2" key="1">
    <citation type="submission" date="2016-10" db="EMBL/GenBank/DDBJ databases">
        <authorList>
            <person name="Varghese N."/>
            <person name="Submissions S."/>
        </authorList>
    </citation>
    <scope>NUCLEOTIDE SEQUENCE [LARGE SCALE GENOMIC DNA]</scope>
    <source>
        <strain evidence="2">CGMCC 1.10223</strain>
    </source>
</reference>
<gene>
    <name evidence="1" type="ORF">SAMN04487969_10649</name>
</gene>
<proteinExistence type="predicted"/>
<protein>
    <submittedName>
        <fullName evidence="1">Uncharacterized protein</fullName>
    </submittedName>
</protein>
<keyword evidence="2" id="KW-1185">Reference proteome</keyword>
<dbReference type="OrthoDB" id="2521893at2"/>
<sequence length="471" mass="51171">MVDRMWQGIRGVSDPIPVRAFNGIFKPDDEGFNLPDDVFTELTNFSANKYPAITTRKGYTVIGAYGSGSVLGMGAWKGKELHAVFSDGTWRKWDTVVWTILASGLNTAAEWTFCNFKGNLSGINLIGSNGIDAIKRYDGSTVQNLANAPSGGNFITTHSNRLYCAIGNSVRFSALNEADDWTTVDDAGEIAVDTPDGETINGLNAGNGHLTVFKPSSMHELYGKGPQSYSMDKVASDIGAVSNKSIIAYDETLPFISRDGIYRYSGGIRPRKDYSVPVQTIINNANKANIHKSVAGNDGASLYFGLPLDTSSQINCILQLDPIHQAWYTWDGISAMQMLRVGDYMYVGDATGRILRLGTDTDAGGAITATAVTKPFTADSLARKQHWFRLWVVATLAAGSTLQIFISGQPTGNSWIPLPIISTDTGIRYKEILVPINSIAAANSVRLKIVATGRVTIHEITRQLRQLPTRR</sequence>
<accession>A0A1I2D327</accession>
<dbReference type="EMBL" id="FONN01000006">
    <property type="protein sequence ID" value="SFE74463.1"/>
    <property type="molecule type" value="Genomic_DNA"/>
</dbReference>
<dbReference type="AlphaFoldDB" id="A0A1I2D327"/>
<evidence type="ECO:0000313" key="2">
    <source>
        <dbReference type="Proteomes" id="UP000183410"/>
    </source>
</evidence>
<evidence type="ECO:0000313" key="1">
    <source>
        <dbReference type="EMBL" id="SFE74463.1"/>
    </source>
</evidence>
<name>A0A1I2D327_9BACL</name>
<organism evidence="1 2">
    <name type="scientific">Paenibacillus algorifonticola</name>
    <dbReference type="NCBI Taxonomy" id="684063"/>
    <lineage>
        <taxon>Bacteria</taxon>
        <taxon>Bacillati</taxon>
        <taxon>Bacillota</taxon>
        <taxon>Bacilli</taxon>
        <taxon>Bacillales</taxon>
        <taxon>Paenibacillaceae</taxon>
        <taxon>Paenibacillus</taxon>
    </lineage>
</organism>
<dbReference type="RefSeq" id="WP_052737036.1">
    <property type="nucleotide sequence ID" value="NZ_FONN01000006.1"/>
</dbReference>